<sequence length="326" mass="35924">MMLAMVVSIMGGVFVFLNPYLVAFHDNTNWNSANNIADRIEDRLDVVGDAPNGTGTRQALSLQASSINPVQLVEEWVISADLTPYEVVQVEEINSTSLRFVSINESITSVVITNPTNAVSIDVRSSFEYSVVDHNLTSETFLIVDMYNEGGIHVHRWARFVLSGLSISTNIDGGLNQIVLINDARISKDPSTSFEIEKAPRLRLDTLVDGTTRLSLVLTDVQLSESLGNGPNVGFKVESLGPIQLFTGEAYNLRVMVKNTLHSIVDPQYHEIWLTDYTLNRASGTLDEFIGISPYQRASGIDGFTVETQDLALSLEIDVRRMVVNG</sequence>
<proteinExistence type="predicted"/>
<name>Q9P9A6_9ARCH</name>
<evidence type="ECO:0000313" key="1">
    <source>
        <dbReference type="EMBL" id="AAF97211.1"/>
    </source>
</evidence>
<reference evidence="1" key="1">
    <citation type="journal article" date="2000" name="Environ. Microbiol.">
        <title>Construction and analysis of bacterial artificial chromosome libraries from a marine microbial assemblage.</title>
        <authorList>
            <person name="Beja O."/>
            <person name="Suzuki M.T."/>
            <person name="Koonin E.V."/>
            <person name="Aravind L."/>
            <person name="Hadd A."/>
            <person name="Nguyen L.P."/>
            <person name="Villacorta R."/>
            <person name="Amjadi M."/>
            <person name="Garrigues C."/>
            <person name="Jovanovich S.B."/>
            <person name="Feldman R.A."/>
            <person name="Delong E.F."/>
        </authorList>
    </citation>
    <scope>NUCLEOTIDE SEQUENCE</scope>
</reference>
<protein>
    <submittedName>
        <fullName evidence="1">Uncharacterized protein</fullName>
    </submittedName>
</protein>
<accession>Q9P9A6</accession>
<dbReference type="EMBL" id="AF268611">
    <property type="protein sequence ID" value="AAF97211.1"/>
    <property type="molecule type" value="Genomic_DNA"/>
</dbReference>
<organism evidence="1">
    <name type="scientific">uncultured marine group II euryarchaeote 37F11</name>
    <dbReference type="NCBI Taxonomy" id="133822"/>
    <lineage>
        <taxon>Archaea</taxon>
        <taxon>Methanobacteriati</taxon>
        <taxon>Thermoplasmatota</taxon>
        <taxon>Candidatus Poseidoniia</taxon>
        <taxon>Candidatus Poseidoniales</taxon>
        <taxon>environmental samples</taxon>
    </lineage>
</organism>
<dbReference type="AlphaFoldDB" id="Q9P9A6"/>